<evidence type="ECO:0000313" key="2">
    <source>
        <dbReference type="EMBL" id="OXU18284.1"/>
    </source>
</evidence>
<evidence type="ECO:0000313" key="3">
    <source>
        <dbReference type="Proteomes" id="UP000215335"/>
    </source>
</evidence>
<name>A0A232EIW6_9HYME</name>
<comment type="caution">
    <text evidence="2">The sequence shown here is derived from an EMBL/GenBank/DDBJ whole genome shotgun (WGS) entry which is preliminary data.</text>
</comment>
<accession>A0A232EIW6</accession>
<gene>
    <name evidence="2" type="ORF">TSAR_007876</name>
</gene>
<dbReference type="OrthoDB" id="7399621at2759"/>
<evidence type="ECO:0000256" key="1">
    <source>
        <dbReference type="SAM" id="MobiDB-lite"/>
    </source>
</evidence>
<reference evidence="2 3" key="1">
    <citation type="journal article" date="2017" name="Curr. Biol.">
        <title>The Evolution of Venom by Co-option of Single-Copy Genes.</title>
        <authorList>
            <person name="Martinson E.O."/>
            <person name="Mrinalini"/>
            <person name="Kelkar Y.D."/>
            <person name="Chang C.H."/>
            <person name="Werren J.H."/>
        </authorList>
    </citation>
    <scope>NUCLEOTIDE SEQUENCE [LARGE SCALE GENOMIC DNA]</scope>
    <source>
        <strain evidence="2 3">Alberta</strain>
        <tissue evidence="2">Whole body</tissue>
    </source>
</reference>
<organism evidence="2 3">
    <name type="scientific">Trichomalopsis sarcophagae</name>
    <dbReference type="NCBI Taxonomy" id="543379"/>
    <lineage>
        <taxon>Eukaryota</taxon>
        <taxon>Metazoa</taxon>
        <taxon>Ecdysozoa</taxon>
        <taxon>Arthropoda</taxon>
        <taxon>Hexapoda</taxon>
        <taxon>Insecta</taxon>
        <taxon>Pterygota</taxon>
        <taxon>Neoptera</taxon>
        <taxon>Endopterygota</taxon>
        <taxon>Hymenoptera</taxon>
        <taxon>Apocrita</taxon>
        <taxon>Proctotrupomorpha</taxon>
        <taxon>Chalcidoidea</taxon>
        <taxon>Pteromalidae</taxon>
        <taxon>Pteromalinae</taxon>
        <taxon>Trichomalopsis</taxon>
    </lineage>
</organism>
<dbReference type="AlphaFoldDB" id="A0A232EIW6"/>
<keyword evidence="3" id="KW-1185">Reference proteome</keyword>
<protein>
    <submittedName>
        <fullName evidence="2">Uncharacterized protein</fullName>
    </submittedName>
</protein>
<proteinExistence type="predicted"/>
<dbReference type="EMBL" id="NNAY01004153">
    <property type="protein sequence ID" value="OXU18284.1"/>
    <property type="molecule type" value="Genomic_DNA"/>
</dbReference>
<feature type="region of interest" description="Disordered" evidence="1">
    <location>
        <begin position="40"/>
        <end position="74"/>
    </location>
</feature>
<sequence length="194" mass="21241">MAIPFALPSDEDAEDQSQQQLEQLMLDLYAALQQVLRARNSQHPSRNPMMMPVPSPRPKPRRRRLTSEGSLPEKAQLPQRLDSCTGGRGTCCAHHLAASLDEREWATVGANLRNIADDFHASKTKDAEVEKSRLPFIGSSFSSSTSGLGSSGLGSSPSGSTDSILSLLMPAPLRETLWTTLALYLGWRLVSRLR</sequence>
<dbReference type="Proteomes" id="UP000215335">
    <property type="component" value="Unassembled WGS sequence"/>
</dbReference>